<evidence type="ECO:0000313" key="2">
    <source>
        <dbReference type="Proteomes" id="UP000054928"/>
    </source>
</evidence>
<keyword evidence="2" id="KW-1185">Reference proteome</keyword>
<organism evidence="1 2">
    <name type="scientific">Plasmopara halstedii</name>
    <name type="common">Downy mildew of sunflower</name>
    <dbReference type="NCBI Taxonomy" id="4781"/>
    <lineage>
        <taxon>Eukaryota</taxon>
        <taxon>Sar</taxon>
        <taxon>Stramenopiles</taxon>
        <taxon>Oomycota</taxon>
        <taxon>Peronosporomycetes</taxon>
        <taxon>Peronosporales</taxon>
        <taxon>Peronosporaceae</taxon>
        <taxon>Plasmopara</taxon>
    </lineage>
</organism>
<dbReference type="AlphaFoldDB" id="A0A0P1ACC6"/>
<accession>A0A0P1ACC6</accession>
<dbReference type="OrthoDB" id="125974at2759"/>
<dbReference type="EMBL" id="CCYD01000291">
    <property type="protein sequence ID" value="CEG37996.1"/>
    <property type="molecule type" value="Genomic_DNA"/>
</dbReference>
<proteinExistence type="predicted"/>
<evidence type="ECO:0000313" key="1">
    <source>
        <dbReference type="EMBL" id="CEG37996.1"/>
    </source>
</evidence>
<name>A0A0P1ACC6_PLAHL</name>
<dbReference type="Proteomes" id="UP000054928">
    <property type="component" value="Unassembled WGS sequence"/>
</dbReference>
<dbReference type="GeneID" id="36401095"/>
<dbReference type="RefSeq" id="XP_024574365.1">
    <property type="nucleotide sequence ID" value="XM_024723384.1"/>
</dbReference>
<protein>
    <submittedName>
        <fullName evidence="1">Uncharacterized protein</fullName>
    </submittedName>
</protein>
<sequence length="82" mass="9379">MVAKLLVTQYGGSSVRQVDRLRMTGIRANDRIANSDLNKYMMIRSWLCVITSEYALRQLGTIADGHCIRKLRAYDGKGWKED</sequence>
<reference evidence="2" key="1">
    <citation type="submission" date="2014-09" db="EMBL/GenBank/DDBJ databases">
        <authorList>
            <person name="Sharma Rahul"/>
            <person name="Thines Marco"/>
        </authorList>
    </citation>
    <scope>NUCLEOTIDE SEQUENCE [LARGE SCALE GENOMIC DNA]</scope>
</reference>